<gene>
    <name evidence="2" type="ORF">SAMN05421773_11556</name>
</gene>
<dbReference type="EMBL" id="FOLM01000015">
    <property type="protein sequence ID" value="SFD43662.1"/>
    <property type="molecule type" value="Genomic_DNA"/>
</dbReference>
<keyword evidence="3" id="KW-1185">Reference proteome</keyword>
<evidence type="ECO:0000259" key="1">
    <source>
        <dbReference type="Pfam" id="PF19054"/>
    </source>
</evidence>
<dbReference type="InterPro" id="IPR043917">
    <property type="entry name" value="DUF5753"/>
</dbReference>
<proteinExistence type="predicted"/>
<dbReference type="Proteomes" id="UP000199207">
    <property type="component" value="Unassembled WGS sequence"/>
</dbReference>
<name>A0A1I1SBG7_9ACTN</name>
<protein>
    <recommendedName>
        <fullName evidence="1">DUF5753 domain-containing protein</fullName>
    </recommendedName>
</protein>
<dbReference type="Pfam" id="PF19054">
    <property type="entry name" value="DUF5753"/>
    <property type="match status" value="1"/>
</dbReference>
<reference evidence="2 3" key="1">
    <citation type="submission" date="2016-10" db="EMBL/GenBank/DDBJ databases">
        <authorList>
            <person name="de Groot N.N."/>
        </authorList>
    </citation>
    <scope>NUCLEOTIDE SEQUENCE [LARGE SCALE GENOMIC DNA]</scope>
    <source>
        <strain evidence="2 3">CGMCC 4.5739</strain>
    </source>
</reference>
<accession>A0A1I1SBG7</accession>
<organism evidence="2 3">
    <name type="scientific">Streptomyces aidingensis</name>
    <dbReference type="NCBI Taxonomy" id="910347"/>
    <lineage>
        <taxon>Bacteria</taxon>
        <taxon>Bacillati</taxon>
        <taxon>Actinomycetota</taxon>
        <taxon>Actinomycetes</taxon>
        <taxon>Kitasatosporales</taxon>
        <taxon>Streptomycetaceae</taxon>
        <taxon>Streptomyces</taxon>
    </lineage>
</organism>
<evidence type="ECO:0000313" key="2">
    <source>
        <dbReference type="EMBL" id="SFD43662.1"/>
    </source>
</evidence>
<dbReference type="AlphaFoldDB" id="A0A1I1SBG7"/>
<evidence type="ECO:0000313" key="3">
    <source>
        <dbReference type="Proteomes" id="UP000199207"/>
    </source>
</evidence>
<sequence length="241" mass="26650">MGRAAGYSEAYVSRVESGQITCSEKFAEGCDLAFGTNGLFAGLRKRMLEADSPNWFIPYLEGEQKADHIEDYSTCAIMGLLQTEEYARAIFRAGFPSARDDVIQGKVDARLVRRKVIERENPPTLWLILHEACLRTVVGGPTVMAEQLDCLITAAQYPHIDIQVITYAAGAAAAHVGPFTLLLFESSPTLYYADGPQGGRMYEKEKLVAEAVRHYDRLRANALAPDDSLTLLKALHKEYTS</sequence>
<dbReference type="STRING" id="910347.SAMN05421773_11556"/>
<feature type="domain" description="DUF5753" evidence="1">
    <location>
        <begin position="59"/>
        <end position="233"/>
    </location>
</feature>